<feature type="region of interest" description="Disordered" evidence="1">
    <location>
        <begin position="1"/>
        <end position="20"/>
    </location>
</feature>
<evidence type="ECO:0000313" key="4">
    <source>
        <dbReference type="Proteomes" id="UP000298663"/>
    </source>
</evidence>
<evidence type="ECO:0000313" key="3">
    <source>
        <dbReference type="EMBL" id="TMS38137.1"/>
    </source>
</evidence>
<feature type="transmembrane region" description="Helical" evidence="2">
    <location>
        <begin position="92"/>
        <end position="114"/>
    </location>
</feature>
<protein>
    <submittedName>
        <fullName evidence="3">Uncharacterized protein</fullName>
    </submittedName>
</protein>
<name>A0A4U8V0X6_STECR</name>
<comment type="caution">
    <text evidence="3">The sequence shown here is derived from an EMBL/GenBank/DDBJ whole genome shotgun (WGS) entry which is preliminary data.</text>
</comment>
<dbReference type="EMBL" id="AZBU02000001">
    <property type="protein sequence ID" value="TMS38137.1"/>
    <property type="molecule type" value="Genomic_DNA"/>
</dbReference>
<dbReference type="Proteomes" id="UP000298663">
    <property type="component" value="Chromosome X"/>
</dbReference>
<feature type="compositionally biased region" description="Polar residues" evidence="1">
    <location>
        <begin position="1"/>
        <end position="15"/>
    </location>
</feature>
<keyword evidence="2" id="KW-0812">Transmembrane</keyword>
<dbReference type="OrthoDB" id="5877650at2759"/>
<dbReference type="EMBL" id="CM016762">
    <property type="protein sequence ID" value="TMS38137.1"/>
    <property type="molecule type" value="Genomic_DNA"/>
</dbReference>
<evidence type="ECO:0000256" key="1">
    <source>
        <dbReference type="SAM" id="MobiDB-lite"/>
    </source>
</evidence>
<organism evidence="3 4">
    <name type="scientific">Steinernema carpocapsae</name>
    <name type="common">Entomopathogenic nematode</name>
    <dbReference type="NCBI Taxonomy" id="34508"/>
    <lineage>
        <taxon>Eukaryota</taxon>
        <taxon>Metazoa</taxon>
        <taxon>Ecdysozoa</taxon>
        <taxon>Nematoda</taxon>
        <taxon>Chromadorea</taxon>
        <taxon>Rhabditida</taxon>
        <taxon>Tylenchina</taxon>
        <taxon>Panagrolaimomorpha</taxon>
        <taxon>Strongyloidoidea</taxon>
        <taxon>Steinernematidae</taxon>
        <taxon>Steinernema</taxon>
    </lineage>
</organism>
<reference evidence="3 4" key="2">
    <citation type="journal article" date="2019" name="G3 (Bethesda)">
        <title>Hybrid Assembly of the Genome of the Entomopathogenic Nematode Steinernema carpocapsae Identifies the X-Chromosome.</title>
        <authorList>
            <person name="Serra L."/>
            <person name="Macchietto M."/>
            <person name="Macias-Munoz A."/>
            <person name="McGill C.J."/>
            <person name="Rodriguez I.M."/>
            <person name="Rodriguez B."/>
            <person name="Murad R."/>
            <person name="Mortazavi A."/>
        </authorList>
    </citation>
    <scope>NUCLEOTIDE SEQUENCE [LARGE SCALE GENOMIC DNA]</scope>
    <source>
        <strain evidence="3 4">ALL</strain>
    </source>
</reference>
<dbReference type="AlphaFoldDB" id="A0A4U8V0X6"/>
<sequence>MEGSLLNLSGTTTEHSPSHDVVSSLLGANETLSDPENNSTLTTILTTISSTVSSTVSSTQAATASSSASASSTAADILSSISSKTEHQNSPFGMIFISTILFIVAFLLVGKIVYSYRWKRKTQMLGSARWLPTSGSNVNAGTRRGGGGAVYSAMPVNMMETPRPESRLDWERQFFEDDVLNGGNNEEQSTFSVNDDSFSTPARFSLNEAYRNQFIYAVNAFISPHTSQSGLLYLFDVSVYIFVRPPFKCTHNSVNPLAFSPCCLIRSLHFQQHSAQLRLWSIMASTHAYLYISSLLIIPSTI</sequence>
<accession>A0A4U8V0X6</accession>
<proteinExistence type="predicted"/>
<reference evidence="3 4" key="1">
    <citation type="journal article" date="2015" name="Genome Biol.">
        <title>Comparative genomics of Steinernema reveals deeply conserved gene regulatory networks.</title>
        <authorList>
            <person name="Dillman A.R."/>
            <person name="Macchietto M."/>
            <person name="Porter C.F."/>
            <person name="Rogers A."/>
            <person name="Williams B."/>
            <person name="Antoshechkin I."/>
            <person name="Lee M.M."/>
            <person name="Goodwin Z."/>
            <person name="Lu X."/>
            <person name="Lewis E.E."/>
            <person name="Goodrich-Blair H."/>
            <person name="Stock S.P."/>
            <person name="Adams B.J."/>
            <person name="Sternberg P.W."/>
            <person name="Mortazavi A."/>
        </authorList>
    </citation>
    <scope>NUCLEOTIDE SEQUENCE [LARGE SCALE GENOMIC DNA]</scope>
    <source>
        <strain evidence="3 4">ALL</strain>
    </source>
</reference>
<keyword evidence="2" id="KW-0472">Membrane</keyword>
<keyword evidence="4" id="KW-1185">Reference proteome</keyword>
<gene>
    <name evidence="3" type="ORF">L596_004928</name>
</gene>
<evidence type="ECO:0000256" key="2">
    <source>
        <dbReference type="SAM" id="Phobius"/>
    </source>
</evidence>
<dbReference type="STRING" id="34508.A0A4U8V0X6"/>
<keyword evidence="2" id="KW-1133">Transmembrane helix</keyword>